<sequence length="142" mass="15066">MAKFQRAIIFLAMLSASHLSHASVIAAGAAATAAATAATTAAVNASIASEQARRAATNASANTTTVSVTQEKPNIGFVTCGKRYGEMVGSLGCVMWQDDDRTEIPWNSWPGYILGKKLPTSYEVNAISFDQYNSVATVYFSY</sequence>
<dbReference type="EMBL" id="AAAAHL010000050">
    <property type="protein sequence ID" value="EAA0482178.1"/>
    <property type="molecule type" value="Genomic_DNA"/>
</dbReference>
<evidence type="ECO:0008006" key="3">
    <source>
        <dbReference type="Google" id="ProtNLM"/>
    </source>
</evidence>
<feature type="signal peptide" evidence="1">
    <location>
        <begin position="1"/>
        <end position="22"/>
    </location>
</feature>
<name>A0A3T2UUT4_SHIFL</name>
<gene>
    <name evidence="2" type="ORF">DK174_09275</name>
</gene>
<proteinExistence type="predicted"/>
<organism evidence="2">
    <name type="scientific">Shigella flexneri</name>
    <dbReference type="NCBI Taxonomy" id="623"/>
    <lineage>
        <taxon>Bacteria</taxon>
        <taxon>Pseudomonadati</taxon>
        <taxon>Pseudomonadota</taxon>
        <taxon>Gammaproteobacteria</taxon>
        <taxon>Enterobacterales</taxon>
        <taxon>Enterobacteriaceae</taxon>
        <taxon>Shigella</taxon>
    </lineage>
</organism>
<reference evidence="2" key="1">
    <citation type="submission" date="2018-05" db="EMBL/GenBank/DDBJ databases">
        <authorList>
            <person name="Ashton P.M."/>
            <person name="Dallman T."/>
            <person name="Nair S."/>
            <person name="De Pinna E."/>
            <person name="Peters T."/>
            <person name="Grant K."/>
        </authorList>
    </citation>
    <scope>NUCLEOTIDE SEQUENCE [LARGE SCALE GENOMIC DNA]</scope>
    <source>
        <strain evidence="2">397720</strain>
    </source>
</reference>
<evidence type="ECO:0000256" key="1">
    <source>
        <dbReference type="SAM" id="SignalP"/>
    </source>
</evidence>
<keyword evidence="1" id="KW-0732">Signal</keyword>
<accession>A0A3T2UUT4</accession>
<dbReference type="AlphaFoldDB" id="A0A3T2UUT4"/>
<evidence type="ECO:0000313" key="2">
    <source>
        <dbReference type="EMBL" id="EAA0482178.1"/>
    </source>
</evidence>
<protein>
    <recommendedName>
        <fullName evidence="3">Prophage protein</fullName>
    </recommendedName>
</protein>
<comment type="caution">
    <text evidence="2">The sequence shown here is derived from an EMBL/GenBank/DDBJ whole genome shotgun (WGS) entry which is preliminary data.</text>
</comment>
<feature type="chain" id="PRO_5019354319" description="Prophage protein" evidence="1">
    <location>
        <begin position="23"/>
        <end position="142"/>
    </location>
</feature>
<dbReference type="Proteomes" id="UP000839563">
    <property type="component" value="Unassembled WGS sequence"/>
</dbReference>